<keyword evidence="1" id="KW-0677">Repeat</keyword>
<evidence type="ECO:0000256" key="1">
    <source>
        <dbReference type="ARBA" id="ARBA00022737"/>
    </source>
</evidence>
<sequence length="328" mass="36471">MKLDVSSTMITRLPDSIGRLTRLVTLKISSTLIAELPSSIDGLQSLSSFHVSHNVIEERPTFIVNLESLRVFKLLGGDCFATPWELPSIIGRLRNLEELYADYFTVLEGEVPPEIGELSLLRILSLKHTRIVKVPRTIGKLRCLQILDLEGCDEIQELPVLPDSLIILRLKSQLLQIVPNLSNLTNLVELLLSDGSENGNPSSIIQTCDLQWIGKLSKLTKLKLCILDVPAPPSELSSLPLLSQLTLSGLDLQTVRKLPSSLLELELKNVNSIDSLSLNLRNLIELRLFDTQVNEIHLDGLPQLEKLTVSACELLEKLCVLSTIEKLK</sequence>
<dbReference type="Pfam" id="PF23598">
    <property type="entry name" value="LRR_14"/>
    <property type="match status" value="1"/>
</dbReference>
<reference evidence="3" key="1">
    <citation type="submission" date="2025-05" db="UniProtKB">
        <authorList>
            <consortium name="RefSeq"/>
        </authorList>
    </citation>
    <scope>NUCLEOTIDE SEQUENCE [LARGE SCALE GENOMIC DNA]</scope>
</reference>
<evidence type="ECO:0000313" key="4">
    <source>
        <dbReference type="RefSeq" id="XP_048131992.1"/>
    </source>
</evidence>
<dbReference type="RefSeq" id="XP_048131992.1">
    <property type="nucleotide sequence ID" value="XM_048276035.1"/>
</dbReference>
<dbReference type="InterPro" id="IPR055414">
    <property type="entry name" value="LRR_R13L4/SHOC2-like"/>
</dbReference>
<dbReference type="InterPro" id="IPR032675">
    <property type="entry name" value="LRR_dom_sf"/>
</dbReference>
<dbReference type="PANTHER" id="PTHR47186:SF3">
    <property type="entry name" value="OS09G0267800 PROTEIN"/>
    <property type="match status" value="1"/>
</dbReference>
<dbReference type="Proteomes" id="UP000827889">
    <property type="component" value="Chromosome 1"/>
</dbReference>
<dbReference type="PANTHER" id="PTHR47186">
    <property type="entry name" value="LEUCINE-RICH REPEAT-CONTAINING PROTEIN 57"/>
    <property type="match status" value="1"/>
</dbReference>
<evidence type="ECO:0000259" key="2">
    <source>
        <dbReference type="Pfam" id="PF23598"/>
    </source>
</evidence>
<reference evidence="4" key="2">
    <citation type="submission" date="2025-08" db="UniProtKB">
        <authorList>
            <consortium name="RefSeq"/>
        </authorList>
    </citation>
    <scope>IDENTIFICATION</scope>
    <source>
        <tissue evidence="4">Leaf</tissue>
    </source>
</reference>
<evidence type="ECO:0000313" key="3">
    <source>
        <dbReference type="Proteomes" id="UP000827889"/>
    </source>
</evidence>
<gene>
    <name evidence="4" type="primary">LOC125314233</name>
</gene>
<dbReference type="GeneID" id="125314233"/>
<organism evidence="3 4">
    <name type="scientific">Rhodamnia argentea</name>
    <dbReference type="NCBI Taxonomy" id="178133"/>
    <lineage>
        <taxon>Eukaryota</taxon>
        <taxon>Viridiplantae</taxon>
        <taxon>Streptophyta</taxon>
        <taxon>Embryophyta</taxon>
        <taxon>Tracheophyta</taxon>
        <taxon>Spermatophyta</taxon>
        <taxon>Magnoliopsida</taxon>
        <taxon>eudicotyledons</taxon>
        <taxon>Gunneridae</taxon>
        <taxon>Pentapetalae</taxon>
        <taxon>rosids</taxon>
        <taxon>malvids</taxon>
        <taxon>Myrtales</taxon>
        <taxon>Myrtaceae</taxon>
        <taxon>Myrtoideae</taxon>
        <taxon>Myrteae</taxon>
        <taxon>Australasian group</taxon>
        <taxon>Rhodamnia</taxon>
    </lineage>
</organism>
<accession>A0ABM3H5X0</accession>
<name>A0ABM3H5X0_9MYRT</name>
<protein>
    <submittedName>
        <fullName evidence="4">Leucine-rich repeat protein SHOC-2-like</fullName>
    </submittedName>
</protein>
<dbReference type="Gene3D" id="3.80.10.10">
    <property type="entry name" value="Ribonuclease Inhibitor"/>
    <property type="match status" value="2"/>
</dbReference>
<feature type="domain" description="Disease resistance R13L4/SHOC-2-like LRR" evidence="2">
    <location>
        <begin position="3"/>
        <end position="99"/>
    </location>
</feature>
<keyword evidence="3" id="KW-1185">Reference proteome</keyword>
<dbReference type="SUPFAM" id="SSF52047">
    <property type="entry name" value="RNI-like"/>
    <property type="match status" value="2"/>
</dbReference>
<proteinExistence type="predicted"/>